<evidence type="ECO:0000313" key="2">
    <source>
        <dbReference type="EMBL" id="KKK75510.1"/>
    </source>
</evidence>
<feature type="non-terminal residue" evidence="2">
    <location>
        <position position="1"/>
    </location>
</feature>
<proteinExistence type="predicted"/>
<dbReference type="EMBL" id="LAZR01055831">
    <property type="protein sequence ID" value="KKK75510.1"/>
    <property type="molecule type" value="Genomic_DNA"/>
</dbReference>
<evidence type="ECO:0000256" key="1">
    <source>
        <dbReference type="SAM" id="Phobius"/>
    </source>
</evidence>
<gene>
    <name evidence="2" type="ORF">LCGC14_2872970</name>
</gene>
<keyword evidence="1" id="KW-0472">Membrane</keyword>
<protein>
    <submittedName>
        <fullName evidence="2">Uncharacterized protein</fullName>
    </submittedName>
</protein>
<feature type="transmembrane region" description="Helical" evidence="1">
    <location>
        <begin position="20"/>
        <end position="41"/>
    </location>
</feature>
<keyword evidence="1" id="KW-1133">Transmembrane helix</keyword>
<accession>A0A0F8YP55</accession>
<reference evidence="2" key="1">
    <citation type="journal article" date="2015" name="Nature">
        <title>Complex archaea that bridge the gap between prokaryotes and eukaryotes.</title>
        <authorList>
            <person name="Spang A."/>
            <person name="Saw J.H."/>
            <person name="Jorgensen S.L."/>
            <person name="Zaremba-Niedzwiedzka K."/>
            <person name="Martijn J."/>
            <person name="Lind A.E."/>
            <person name="van Eijk R."/>
            <person name="Schleper C."/>
            <person name="Guy L."/>
            <person name="Ettema T.J."/>
        </authorList>
    </citation>
    <scope>NUCLEOTIDE SEQUENCE</scope>
</reference>
<keyword evidence="1" id="KW-0812">Transmembrane</keyword>
<dbReference type="AlphaFoldDB" id="A0A0F8YP55"/>
<organism evidence="2">
    <name type="scientific">marine sediment metagenome</name>
    <dbReference type="NCBI Taxonomy" id="412755"/>
    <lineage>
        <taxon>unclassified sequences</taxon>
        <taxon>metagenomes</taxon>
        <taxon>ecological metagenomes</taxon>
    </lineage>
</organism>
<sequence>PNETNIPTVSKLLIKFSFHIIFSLGETLAFVYTLACIQIYLNLQ</sequence>
<name>A0A0F8YP55_9ZZZZ</name>
<comment type="caution">
    <text evidence="2">The sequence shown here is derived from an EMBL/GenBank/DDBJ whole genome shotgun (WGS) entry which is preliminary data.</text>
</comment>